<keyword evidence="3" id="KW-1185">Reference proteome</keyword>
<protein>
    <submittedName>
        <fullName evidence="2">Uncharacterized protein</fullName>
    </submittedName>
</protein>
<name>A0A183LNT7_9TREM</name>
<reference evidence="2 3" key="1">
    <citation type="submission" date="2018-11" db="EMBL/GenBank/DDBJ databases">
        <authorList>
            <consortium name="Pathogen Informatics"/>
        </authorList>
    </citation>
    <scope>NUCLEOTIDE SEQUENCE [LARGE SCALE GENOMIC DNA]</scope>
    <source>
        <strain evidence="2 3">Zambia</strain>
    </source>
</reference>
<evidence type="ECO:0000313" key="2">
    <source>
        <dbReference type="EMBL" id="VDO66236.1"/>
    </source>
</evidence>
<evidence type="ECO:0000256" key="1">
    <source>
        <dbReference type="SAM" id="MobiDB-lite"/>
    </source>
</evidence>
<dbReference type="AlphaFoldDB" id="A0A183LNT7"/>
<sequence length="68" mass="8098">MRQLRDTTKKLARRYSRTKRSVKDREGKTINEIQEQKNRCVEYFKKLLNSLAPSNSPDIEAAHRSSYR</sequence>
<proteinExistence type="predicted"/>
<gene>
    <name evidence="2" type="ORF">SMRZ_LOCUS5462</name>
</gene>
<feature type="compositionally biased region" description="Basic residues" evidence="1">
    <location>
        <begin position="10"/>
        <end position="20"/>
    </location>
</feature>
<accession>A0A183LNT7</accession>
<dbReference type="EMBL" id="UZAI01001894">
    <property type="protein sequence ID" value="VDO66236.1"/>
    <property type="molecule type" value="Genomic_DNA"/>
</dbReference>
<evidence type="ECO:0000313" key="3">
    <source>
        <dbReference type="Proteomes" id="UP000277204"/>
    </source>
</evidence>
<feature type="region of interest" description="Disordered" evidence="1">
    <location>
        <begin position="1"/>
        <end position="27"/>
    </location>
</feature>
<dbReference type="Proteomes" id="UP000277204">
    <property type="component" value="Unassembled WGS sequence"/>
</dbReference>
<organism evidence="2 3">
    <name type="scientific">Schistosoma margrebowiei</name>
    <dbReference type="NCBI Taxonomy" id="48269"/>
    <lineage>
        <taxon>Eukaryota</taxon>
        <taxon>Metazoa</taxon>
        <taxon>Spiralia</taxon>
        <taxon>Lophotrochozoa</taxon>
        <taxon>Platyhelminthes</taxon>
        <taxon>Trematoda</taxon>
        <taxon>Digenea</taxon>
        <taxon>Strigeidida</taxon>
        <taxon>Schistosomatoidea</taxon>
        <taxon>Schistosomatidae</taxon>
        <taxon>Schistosoma</taxon>
    </lineage>
</organism>